<evidence type="ECO:0000256" key="3">
    <source>
        <dbReference type="ARBA" id="ARBA00022723"/>
    </source>
</evidence>
<comment type="similarity">
    <text evidence="2">Belongs to the HAD-like hydrolase superfamily. CbbY/CbbZ/Gph/YieH family.</text>
</comment>
<protein>
    <recommendedName>
        <fullName evidence="7">HAD family hydrolase</fullName>
    </recommendedName>
</protein>
<evidence type="ECO:0008006" key="7">
    <source>
        <dbReference type="Google" id="ProtNLM"/>
    </source>
</evidence>
<dbReference type="Gene3D" id="1.10.150.240">
    <property type="entry name" value="Putative phosphatase, domain 2"/>
    <property type="match status" value="1"/>
</dbReference>
<dbReference type="InterPro" id="IPR036412">
    <property type="entry name" value="HAD-like_sf"/>
</dbReference>
<evidence type="ECO:0000256" key="2">
    <source>
        <dbReference type="ARBA" id="ARBA00006171"/>
    </source>
</evidence>
<dbReference type="PRINTS" id="PR00413">
    <property type="entry name" value="HADHALOGNASE"/>
</dbReference>
<keyword evidence="6" id="KW-1185">Reference proteome</keyword>
<dbReference type="InterPro" id="IPR051600">
    <property type="entry name" value="Beta-PGM-like"/>
</dbReference>
<dbReference type="NCBIfam" id="TIGR01509">
    <property type="entry name" value="HAD-SF-IA-v3"/>
    <property type="match status" value="1"/>
</dbReference>
<dbReference type="CDD" id="cd07526">
    <property type="entry name" value="HAD_BPGM_like"/>
    <property type="match status" value="1"/>
</dbReference>
<dbReference type="PANTHER" id="PTHR46193">
    <property type="entry name" value="6-PHOSPHOGLUCONATE PHOSPHATASE"/>
    <property type="match status" value="1"/>
</dbReference>
<dbReference type="GO" id="GO:0003824">
    <property type="term" value="F:catalytic activity"/>
    <property type="evidence" value="ECO:0007669"/>
    <property type="project" value="UniProtKB-ARBA"/>
</dbReference>
<dbReference type="RefSeq" id="WP_039427574.1">
    <property type="nucleotide sequence ID" value="NZ_CP061844.1"/>
</dbReference>
<comment type="cofactor">
    <cofactor evidence="1">
        <name>Mg(2+)</name>
        <dbReference type="ChEBI" id="CHEBI:18420"/>
    </cofactor>
</comment>
<dbReference type="SFLD" id="SFLDS00003">
    <property type="entry name" value="Haloacid_Dehalogenase"/>
    <property type="match status" value="1"/>
</dbReference>
<dbReference type="GeneID" id="43683834"/>
<organism evidence="5 6">
    <name type="scientific">Vibrio navarrensis</name>
    <dbReference type="NCBI Taxonomy" id="29495"/>
    <lineage>
        <taxon>Bacteria</taxon>
        <taxon>Pseudomonadati</taxon>
        <taxon>Pseudomonadota</taxon>
        <taxon>Gammaproteobacteria</taxon>
        <taxon>Vibrionales</taxon>
        <taxon>Vibrionaceae</taxon>
        <taxon>Vibrio</taxon>
    </lineage>
</organism>
<dbReference type="AlphaFoldDB" id="A0A099LUP5"/>
<dbReference type="InterPro" id="IPR023198">
    <property type="entry name" value="PGP-like_dom2"/>
</dbReference>
<dbReference type="SUPFAM" id="SSF56784">
    <property type="entry name" value="HAD-like"/>
    <property type="match status" value="1"/>
</dbReference>
<evidence type="ECO:0000256" key="4">
    <source>
        <dbReference type="ARBA" id="ARBA00022842"/>
    </source>
</evidence>
<dbReference type="InterPro" id="IPR023214">
    <property type="entry name" value="HAD_sf"/>
</dbReference>
<evidence type="ECO:0000313" key="5">
    <source>
        <dbReference type="EMBL" id="KGK11938.1"/>
    </source>
</evidence>
<dbReference type="Gene3D" id="3.40.50.1000">
    <property type="entry name" value="HAD superfamily/HAD-like"/>
    <property type="match status" value="1"/>
</dbReference>
<keyword evidence="4" id="KW-0460">Magnesium</keyword>
<dbReference type="Proteomes" id="UP000029994">
    <property type="component" value="Unassembled WGS sequence"/>
</dbReference>
<comment type="caution">
    <text evidence="5">The sequence shown here is derived from an EMBL/GenBank/DDBJ whole genome shotgun (WGS) entry which is preliminary data.</text>
</comment>
<dbReference type="InterPro" id="IPR006439">
    <property type="entry name" value="HAD-SF_hydro_IA"/>
</dbReference>
<dbReference type="PANTHER" id="PTHR46193:SF10">
    <property type="entry name" value="6-PHOSPHOGLUCONATE PHOSPHATASE"/>
    <property type="match status" value="1"/>
</dbReference>
<dbReference type="EMBL" id="JMCG01000001">
    <property type="protein sequence ID" value="KGK11938.1"/>
    <property type="molecule type" value="Genomic_DNA"/>
</dbReference>
<dbReference type="SFLD" id="SFLDG01129">
    <property type="entry name" value="C1.5:_HAD__Beta-PGM__Phosphata"/>
    <property type="match status" value="1"/>
</dbReference>
<name>A0A099LUP5_9VIBR</name>
<gene>
    <name evidence="5" type="ORF">EA26_11710</name>
</gene>
<sequence length="228" mass="25537">MAMSPIRCVIFDCDGTLVDSETLWCQALVHVFARFNGDVPLEKVIAQFKGGKLADILDDAKTLFGLKVSLDVLEPLYRSEVNKLFYRHLKAMSGSVALLDFLTKMGIEHCVVSNGPKEKIEYSLQLTGLLERFHGRIFSAFDANSWKPDPDLVMYSAFNMGFLPEECIYVDDTAKGVKAGLSAGIRTYYLANGFQPNRIQDARVTKIEHLEELIALVADTNKISDKQY</sequence>
<reference evidence="5 6" key="1">
    <citation type="submission" date="2014-04" db="EMBL/GenBank/DDBJ databases">
        <title>Genome sequencing of Vibrio navarrensis strains.</title>
        <authorList>
            <person name="Gladney L.M."/>
            <person name="Katz L.S."/>
            <person name="Marino-Ramirez L."/>
            <person name="Jordan I.K."/>
        </authorList>
    </citation>
    <scope>NUCLEOTIDE SEQUENCE [LARGE SCALE GENOMIC DNA]</scope>
    <source>
        <strain evidence="5 6">ATCC 51183</strain>
    </source>
</reference>
<dbReference type="Pfam" id="PF13419">
    <property type="entry name" value="HAD_2"/>
    <property type="match status" value="1"/>
</dbReference>
<dbReference type="eggNOG" id="COG0637">
    <property type="taxonomic scope" value="Bacteria"/>
</dbReference>
<keyword evidence="3" id="KW-0479">Metal-binding</keyword>
<dbReference type="STRING" id="29495.EA26_11710"/>
<proteinExistence type="inferred from homology"/>
<evidence type="ECO:0000313" key="6">
    <source>
        <dbReference type="Proteomes" id="UP000029994"/>
    </source>
</evidence>
<evidence type="ECO:0000256" key="1">
    <source>
        <dbReference type="ARBA" id="ARBA00001946"/>
    </source>
</evidence>
<dbReference type="GO" id="GO:0046872">
    <property type="term" value="F:metal ion binding"/>
    <property type="evidence" value="ECO:0007669"/>
    <property type="project" value="UniProtKB-KW"/>
</dbReference>
<accession>A0A099LUP5</accession>
<dbReference type="InterPro" id="IPR041492">
    <property type="entry name" value="HAD_2"/>
</dbReference>